<name>A0A6A6RHZ2_9PLEO</name>
<keyword evidence="3" id="KW-1185">Reference proteome</keyword>
<feature type="compositionally biased region" description="Basic and acidic residues" evidence="1">
    <location>
        <begin position="253"/>
        <end position="263"/>
    </location>
</feature>
<accession>A0A6A6RHZ2</accession>
<reference evidence="2" key="1">
    <citation type="journal article" date="2020" name="Stud. Mycol.">
        <title>101 Dothideomycetes genomes: a test case for predicting lifestyles and emergence of pathogens.</title>
        <authorList>
            <person name="Haridas S."/>
            <person name="Albert R."/>
            <person name="Binder M."/>
            <person name="Bloem J."/>
            <person name="Labutti K."/>
            <person name="Salamov A."/>
            <person name="Andreopoulos B."/>
            <person name="Baker S."/>
            <person name="Barry K."/>
            <person name="Bills G."/>
            <person name="Bluhm B."/>
            <person name="Cannon C."/>
            <person name="Castanera R."/>
            <person name="Culley D."/>
            <person name="Daum C."/>
            <person name="Ezra D."/>
            <person name="Gonzalez J."/>
            <person name="Henrissat B."/>
            <person name="Kuo A."/>
            <person name="Liang C."/>
            <person name="Lipzen A."/>
            <person name="Lutzoni F."/>
            <person name="Magnuson J."/>
            <person name="Mondo S."/>
            <person name="Nolan M."/>
            <person name="Ohm R."/>
            <person name="Pangilinan J."/>
            <person name="Park H.-J."/>
            <person name="Ramirez L."/>
            <person name="Alfaro M."/>
            <person name="Sun H."/>
            <person name="Tritt A."/>
            <person name="Yoshinaga Y."/>
            <person name="Zwiers L.-H."/>
            <person name="Turgeon B."/>
            <person name="Goodwin S."/>
            <person name="Spatafora J."/>
            <person name="Crous P."/>
            <person name="Grigoriev I."/>
        </authorList>
    </citation>
    <scope>NUCLEOTIDE SEQUENCE</scope>
    <source>
        <strain evidence="2">CBS 473.64</strain>
    </source>
</reference>
<dbReference type="Proteomes" id="UP000799753">
    <property type="component" value="Unassembled WGS sequence"/>
</dbReference>
<feature type="non-terminal residue" evidence="2">
    <location>
        <position position="289"/>
    </location>
</feature>
<proteinExistence type="predicted"/>
<gene>
    <name evidence="2" type="ORF">P280DRAFT_355308</name>
</gene>
<organism evidence="2 3">
    <name type="scientific">Massarina eburnea CBS 473.64</name>
    <dbReference type="NCBI Taxonomy" id="1395130"/>
    <lineage>
        <taxon>Eukaryota</taxon>
        <taxon>Fungi</taxon>
        <taxon>Dikarya</taxon>
        <taxon>Ascomycota</taxon>
        <taxon>Pezizomycotina</taxon>
        <taxon>Dothideomycetes</taxon>
        <taxon>Pleosporomycetidae</taxon>
        <taxon>Pleosporales</taxon>
        <taxon>Massarineae</taxon>
        <taxon>Massarinaceae</taxon>
        <taxon>Massarina</taxon>
    </lineage>
</organism>
<feature type="region of interest" description="Disordered" evidence="1">
    <location>
        <begin position="146"/>
        <end position="176"/>
    </location>
</feature>
<dbReference type="EMBL" id="MU006814">
    <property type="protein sequence ID" value="KAF2634802.1"/>
    <property type="molecule type" value="Genomic_DNA"/>
</dbReference>
<evidence type="ECO:0000313" key="3">
    <source>
        <dbReference type="Proteomes" id="UP000799753"/>
    </source>
</evidence>
<evidence type="ECO:0000313" key="2">
    <source>
        <dbReference type="EMBL" id="KAF2634802.1"/>
    </source>
</evidence>
<sequence>MGTLTADCPRLDTHCPHKLATSCRLTSTPQCCACADERPHSRLYRVYIDGVGFVQRGTRWQSYCWFCKEFWNNRLAATDPPLEASQTQIPLIPDQTEFLERWFEFHQGYRTARASDGTQSRIAVIGEPLREVSPGFLPRTLAQLRAGRANDASRPENRTRQQRLTSEEERPEDTQQSIEDALDELLADASHDEEQQEQAGDMPLPLSPPLSRHELRIRQARNNIMRVFGSREDVQRDDYESPLSTIFNRAESRYQQAEERRANGDTAAPPTENMTARERREVEEQILWG</sequence>
<feature type="region of interest" description="Disordered" evidence="1">
    <location>
        <begin position="253"/>
        <end position="289"/>
    </location>
</feature>
<feature type="region of interest" description="Disordered" evidence="1">
    <location>
        <begin position="190"/>
        <end position="210"/>
    </location>
</feature>
<dbReference type="OrthoDB" id="1711136at2759"/>
<dbReference type="AlphaFoldDB" id="A0A6A6RHZ2"/>
<evidence type="ECO:0000256" key="1">
    <source>
        <dbReference type="SAM" id="MobiDB-lite"/>
    </source>
</evidence>
<protein>
    <submittedName>
        <fullName evidence="2">Uncharacterized protein</fullName>
    </submittedName>
</protein>